<comment type="caution">
    <text evidence="2">The sequence shown here is derived from an EMBL/GenBank/DDBJ whole genome shotgun (WGS) entry which is preliminary data.</text>
</comment>
<dbReference type="EMBL" id="JAMSHJ010000001">
    <property type="protein sequence ID" value="KAI5442033.1"/>
    <property type="molecule type" value="Genomic_DNA"/>
</dbReference>
<reference evidence="2 3" key="1">
    <citation type="journal article" date="2022" name="Nat. Genet.">
        <title>Improved pea reference genome and pan-genome highlight genomic features and evolutionary characteristics.</title>
        <authorList>
            <person name="Yang T."/>
            <person name="Liu R."/>
            <person name="Luo Y."/>
            <person name="Hu S."/>
            <person name="Wang D."/>
            <person name="Wang C."/>
            <person name="Pandey M.K."/>
            <person name="Ge S."/>
            <person name="Xu Q."/>
            <person name="Li N."/>
            <person name="Li G."/>
            <person name="Huang Y."/>
            <person name="Saxena R.K."/>
            <person name="Ji Y."/>
            <person name="Li M."/>
            <person name="Yan X."/>
            <person name="He Y."/>
            <person name="Liu Y."/>
            <person name="Wang X."/>
            <person name="Xiang C."/>
            <person name="Varshney R.K."/>
            <person name="Ding H."/>
            <person name="Gao S."/>
            <person name="Zong X."/>
        </authorList>
    </citation>
    <scope>NUCLEOTIDE SEQUENCE [LARGE SCALE GENOMIC DNA]</scope>
    <source>
        <strain evidence="2 3">cv. Zhongwan 6</strain>
    </source>
</reference>
<dbReference type="InterPro" id="IPR057670">
    <property type="entry name" value="SH3_retrovirus"/>
</dbReference>
<accession>A0A9D4YM27</accession>
<name>A0A9D4YM27_PEA</name>
<feature type="domain" description="Retroviral polymerase SH3-like" evidence="1">
    <location>
        <begin position="10"/>
        <end position="70"/>
    </location>
</feature>
<dbReference type="AlphaFoldDB" id="A0A9D4YM27"/>
<dbReference type="Proteomes" id="UP001058974">
    <property type="component" value="Chromosome 1"/>
</dbReference>
<dbReference type="Pfam" id="PF25597">
    <property type="entry name" value="SH3_retrovirus"/>
    <property type="match status" value="1"/>
</dbReference>
<evidence type="ECO:0000259" key="1">
    <source>
        <dbReference type="Pfam" id="PF25597"/>
    </source>
</evidence>
<dbReference type="Gramene" id="Psat01G0119400-T1">
    <property type="protein sequence ID" value="KAI5442033.1"/>
    <property type="gene ID" value="KIW84_011194"/>
</dbReference>
<protein>
    <recommendedName>
        <fullName evidence="1">Retroviral polymerase SH3-like domain-containing protein</fullName>
    </recommendedName>
</protein>
<sequence>MHALKVSGSLTYAATLQSQITKLDPWGRKCIFLGFKQGTEGVILLDPNNHDIFMSRNITHHEHIFPFNPNWKYYPSHQPANNQNGTPHYTTSIPLTIEHDSDLSFDTSPYTDIPCEEQNHNTQLIEPNIIPYTVGSTDTVPHPDSSIKTSRSRHPHAHLKDYVCNTSSNQCIHSSSVNSVSFGLISTSLVMLVASLQLSLFAHAHSRLDNKHVALASRYVTALHGLEVIMSSASCALGSWLLQDACHIESKTKPKCVPLSKWPMFGGFMQNGFWSYRVLLHRQCAWRLCSNSMFSLATSFLANRQLGFYSL</sequence>
<gene>
    <name evidence="2" type="ORF">KIW84_011194</name>
</gene>
<evidence type="ECO:0000313" key="3">
    <source>
        <dbReference type="Proteomes" id="UP001058974"/>
    </source>
</evidence>
<organism evidence="2 3">
    <name type="scientific">Pisum sativum</name>
    <name type="common">Garden pea</name>
    <name type="synonym">Lathyrus oleraceus</name>
    <dbReference type="NCBI Taxonomy" id="3888"/>
    <lineage>
        <taxon>Eukaryota</taxon>
        <taxon>Viridiplantae</taxon>
        <taxon>Streptophyta</taxon>
        <taxon>Embryophyta</taxon>
        <taxon>Tracheophyta</taxon>
        <taxon>Spermatophyta</taxon>
        <taxon>Magnoliopsida</taxon>
        <taxon>eudicotyledons</taxon>
        <taxon>Gunneridae</taxon>
        <taxon>Pentapetalae</taxon>
        <taxon>rosids</taxon>
        <taxon>fabids</taxon>
        <taxon>Fabales</taxon>
        <taxon>Fabaceae</taxon>
        <taxon>Papilionoideae</taxon>
        <taxon>50 kb inversion clade</taxon>
        <taxon>NPAAA clade</taxon>
        <taxon>Hologalegina</taxon>
        <taxon>IRL clade</taxon>
        <taxon>Fabeae</taxon>
        <taxon>Lathyrus</taxon>
    </lineage>
</organism>
<keyword evidence="3" id="KW-1185">Reference proteome</keyword>
<proteinExistence type="predicted"/>
<evidence type="ECO:0000313" key="2">
    <source>
        <dbReference type="EMBL" id="KAI5442033.1"/>
    </source>
</evidence>